<comment type="subcellular location">
    <subcellularLocation>
        <location evidence="1">Cell membrane</location>
        <topology evidence="1">Multi-pass membrane protein</topology>
    </subcellularLocation>
</comment>
<dbReference type="InterPro" id="IPR001958">
    <property type="entry name" value="Tet-R_TetA/multi-R_MdtG-like"/>
</dbReference>
<protein>
    <submittedName>
        <fullName evidence="7">MFS transporter</fullName>
    </submittedName>
</protein>
<keyword evidence="4 5" id="KW-0472">Membrane</keyword>
<organism evidence="7 8">
    <name type="scientific">Waterburya agarophytonicola KI4</name>
    <dbReference type="NCBI Taxonomy" id="2874699"/>
    <lineage>
        <taxon>Bacteria</taxon>
        <taxon>Bacillati</taxon>
        <taxon>Cyanobacteriota</taxon>
        <taxon>Cyanophyceae</taxon>
        <taxon>Pleurocapsales</taxon>
        <taxon>Hyellaceae</taxon>
        <taxon>Waterburya</taxon>
        <taxon>Waterburya agarophytonicola</taxon>
    </lineage>
</organism>
<dbReference type="PANTHER" id="PTHR23531">
    <property type="entry name" value="QUINOLENE RESISTANCE PROTEIN NORA"/>
    <property type="match status" value="1"/>
</dbReference>
<feature type="transmembrane region" description="Helical" evidence="5">
    <location>
        <begin position="15"/>
        <end position="36"/>
    </location>
</feature>
<feature type="transmembrane region" description="Helical" evidence="5">
    <location>
        <begin position="226"/>
        <end position="250"/>
    </location>
</feature>
<feature type="transmembrane region" description="Helical" evidence="5">
    <location>
        <begin position="79"/>
        <end position="98"/>
    </location>
</feature>
<dbReference type="Pfam" id="PF07690">
    <property type="entry name" value="MFS_1"/>
    <property type="match status" value="1"/>
</dbReference>
<feature type="transmembrane region" description="Helical" evidence="5">
    <location>
        <begin position="313"/>
        <end position="337"/>
    </location>
</feature>
<feature type="transmembrane region" description="Helical" evidence="5">
    <location>
        <begin position="286"/>
        <end position="307"/>
    </location>
</feature>
<dbReference type="PROSITE" id="PS50850">
    <property type="entry name" value="MFS"/>
    <property type="match status" value="1"/>
</dbReference>
<dbReference type="GO" id="GO:0022857">
    <property type="term" value="F:transmembrane transporter activity"/>
    <property type="evidence" value="ECO:0007669"/>
    <property type="project" value="InterPro"/>
</dbReference>
<dbReference type="EMBL" id="JADWDC010000020">
    <property type="protein sequence ID" value="MCC0177338.1"/>
    <property type="molecule type" value="Genomic_DNA"/>
</dbReference>
<dbReference type="PANTHER" id="PTHR23531:SF1">
    <property type="entry name" value="QUINOLENE RESISTANCE PROTEIN NORA"/>
    <property type="match status" value="1"/>
</dbReference>
<evidence type="ECO:0000256" key="4">
    <source>
        <dbReference type="ARBA" id="ARBA00023136"/>
    </source>
</evidence>
<feature type="transmembrane region" description="Helical" evidence="5">
    <location>
        <begin position="262"/>
        <end position="279"/>
    </location>
</feature>
<evidence type="ECO:0000259" key="6">
    <source>
        <dbReference type="PROSITE" id="PS50850"/>
    </source>
</evidence>
<name>A0A964BRS0_9CYAN</name>
<evidence type="ECO:0000256" key="1">
    <source>
        <dbReference type="ARBA" id="ARBA00004651"/>
    </source>
</evidence>
<feature type="transmembrane region" description="Helical" evidence="5">
    <location>
        <begin position="381"/>
        <end position="398"/>
    </location>
</feature>
<dbReference type="InterPro" id="IPR011701">
    <property type="entry name" value="MFS"/>
</dbReference>
<dbReference type="GO" id="GO:0005886">
    <property type="term" value="C:plasma membrane"/>
    <property type="evidence" value="ECO:0007669"/>
    <property type="project" value="UniProtKB-SubCell"/>
</dbReference>
<dbReference type="PRINTS" id="PR01035">
    <property type="entry name" value="TCRTETA"/>
</dbReference>
<dbReference type="CDD" id="cd17489">
    <property type="entry name" value="MFS_YfcJ_like"/>
    <property type="match status" value="1"/>
</dbReference>
<dbReference type="RefSeq" id="WP_229640401.1">
    <property type="nucleotide sequence ID" value="NZ_JADWDC010000020.1"/>
</dbReference>
<feature type="domain" description="Major facilitator superfamily (MFS) profile" evidence="6">
    <location>
        <begin position="14"/>
        <end position="404"/>
    </location>
</feature>
<dbReference type="Proteomes" id="UP000729733">
    <property type="component" value="Unassembled WGS sequence"/>
</dbReference>
<feature type="transmembrane region" description="Helical" evidence="5">
    <location>
        <begin position="349"/>
        <end position="375"/>
    </location>
</feature>
<dbReference type="InterPro" id="IPR020846">
    <property type="entry name" value="MFS_dom"/>
</dbReference>
<feature type="transmembrane region" description="Helical" evidence="5">
    <location>
        <begin position="48"/>
        <end position="67"/>
    </location>
</feature>
<proteinExistence type="predicted"/>
<dbReference type="InterPro" id="IPR036259">
    <property type="entry name" value="MFS_trans_sf"/>
</dbReference>
<dbReference type="InterPro" id="IPR052714">
    <property type="entry name" value="MFS_Exporter"/>
</dbReference>
<evidence type="ECO:0000256" key="2">
    <source>
        <dbReference type="ARBA" id="ARBA00022692"/>
    </source>
</evidence>
<evidence type="ECO:0000256" key="5">
    <source>
        <dbReference type="SAM" id="Phobius"/>
    </source>
</evidence>
<comment type="caution">
    <text evidence="7">The sequence shown here is derived from an EMBL/GenBank/DDBJ whole genome shotgun (WGS) entry which is preliminary data.</text>
</comment>
<gene>
    <name evidence="7" type="ORF">I4641_10155</name>
</gene>
<dbReference type="AlphaFoldDB" id="A0A964BRS0"/>
<evidence type="ECO:0000313" key="7">
    <source>
        <dbReference type="EMBL" id="MCC0177338.1"/>
    </source>
</evidence>
<keyword evidence="8" id="KW-1185">Reference proteome</keyword>
<evidence type="ECO:0000313" key="8">
    <source>
        <dbReference type="Proteomes" id="UP000729733"/>
    </source>
</evidence>
<dbReference type="Gene3D" id="1.20.1250.20">
    <property type="entry name" value="MFS general substrate transporter like domains"/>
    <property type="match status" value="2"/>
</dbReference>
<evidence type="ECO:0000256" key="3">
    <source>
        <dbReference type="ARBA" id="ARBA00022989"/>
    </source>
</evidence>
<keyword evidence="3 5" id="KW-1133">Transmembrane helix</keyword>
<dbReference type="SUPFAM" id="SSF103473">
    <property type="entry name" value="MFS general substrate transporter"/>
    <property type="match status" value="1"/>
</dbReference>
<feature type="transmembrane region" description="Helical" evidence="5">
    <location>
        <begin position="172"/>
        <end position="192"/>
    </location>
</feature>
<accession>A0A964BRS0</accession>
<sequence length="426" mass="45608">MEAWKVLETETKQKLINLFSAGLLFWISITLMLPTLPTYIQSMGGTTQQVGMVMSCFAIGLIASRTWLGKVADLRSRKLVILIGSFVAASAPIGYLMVRSIIGLGYIRAFHGISIAAFTIGYSALVVDLSPLKYRGTLIGYMNLAVPIGMSVGPALGGFLQESGKKFVPDGTGYEVLFLISIICGVLAFLLASQIKESSLPGEISQQDANSPIIKRDFWQITKDPGLVVPTIVLMLIGLVFGTLVAFLPLFVTELQLDFNVGFFYTVVAIASFSVRLFIGQASDRYGRGLFISGSLVCYIISMVLLTQAETPMMFILAAIAEGSGAGILIPLILALISDRSYANERGKVFALCMGGFDVGIAMGGLILGSLAGFLGGYRGIFALAAVLATMALGVFMTQAGKNMRHSLFFALGQAQDTYALKSLRD</sequence>
<keyword evidence="2 5" id="KW-0812">Transmembrane</keyword>
<feature type="transmembrane region" description="Helical" evidence="5">
    <location>
        <begin position="138"/>
        <end position="160"/>
    </location>
</feature>
<reference evidence="7" key="1">
    <citation type="journal article" date="2021" name="Antonie Van Leeuwenhoek">
        <title>Draft genome and description of Waterburya agarophytonicola gen. nov. sp. nov. (Pleurocapsales, Cyanobacteria): a seaweed symbiont.</title>
        <authorList>
            <person name="Bonthond G."/>
            <person name="Shalygin S."/>
            <person name="Bayer T."/>
            <person name="Weinberger F."/>
        </authorList>
    </citation>
    <scope>NUCLEOTIDE SEQUENCE</scope>
    <source>
        <strain evidence="7">KI4</strain>
    </source>
</reference>
<feature type="transmembrane region" description="Helical" evidence="5">
    <location>
        <begin position="104"/>
        <end position="126"/>
    </location>
</feature>